<dbReference type="PANTHER" id="PTHR43806:SF66">
    <property type="entry name" value="SERIN ENDOPEPTIDASE"/>
    <property type="match status" value="1"/>
</dbReference>
<evidence type="ECO:0000256" key="7">
    <source>
        <dbReference type="PROSITE-ProRule" id="PRU01240"/>
    </source>
</evidence>
<evidence type="ECO:0000256" key="9">
    <source>
        <dbReference type="SAM" id="SignalP"/>
    </source>
</evidence>
<evidence type="ECO:0000256" key="3">
    <source>
        <dbReference type="ARBA" id="ARBA00022729"/>
    </source>
</evidence>
<dbReference type="Gene3D" id="2.60.40.1710">
    <property type="entry name" value="Subtilisin-like superfamily"/>
    <property type="match status" value="1"/>
</dbReference>
<dbReference type="VEuPathDB" id="FungiDB:CH63R_06157"/>
<reference evidence="13" key="1">
    <citation type="journal article" date="2017" name="BMC Genomics">
        <title>Gapless genome assembly of Colletotrichum higginsianum reveals chromosome structure and association of transposable elements with secondary metabolite gene clusters.</title>
        <authorList>
            <person name="Dallery J.-F."/>
            <person name="Lapalu N."/>
            <person name="Zampounis A."/>
            <person name="Pigne S."/>
            <person name="Luyten I."/>
            <person name="Amselem J."/>
            <person name="Wittenberg A.H.J."/>
            <person name="Zhou S."/>
            <person name="de Queiroz M.V."/>
            <person name="Robin G.P."/>
            <person name="Auger A."/>
            <person name="Hainaut M."/>
            <person name="Henrissat B."/>
            <person name="Kim K.-T."/>
            <person name="Lee Y.-H."/>
            <person name="Lespinet O."/>
            <person name="Schwartz D.C."/>
            <person name="Thon M.R."/>
            <person name="O'Connell R.J."/>
        </authorList>
    </citation>
    <scope>NUCLEOTIDE SEQUENCE [LARGE SCALE GENOMIC DNA]</scope>
    <source>
        <strain evidence="13">IMI 349063</strain>
    </source>
</reference>
<keyword evidence="3 9" id="KW-0732">Signal</keyword>
<accession>A0A1B7YEQ9</accession>
<protein>
    <submittedName>
        <fullName evidence="12">Subtilisin Carlsberg</fullName>
    </submittedName>
</protein>
<organism evidence="12 13">
    <name type="scientific">Colletotrichum higginsianum (strain IMI 349063)</name>
    <name type="common">Crucifer anthracnose fungus</name>
    <dbReference type="NCBI Taxonomy" id="759273"/>
    <lineage>
        <taxon>Eukaryota</taxon>
        <taxon>Fungi</taxon>
        <taxon>Dikarya</taxon>
        <taxon>Ascomycota</taxon>
        <taxon>Pezizomycotina</taxon>
        <taxon>Sordariomycetes</taxon>
        <taxon>Hypocreomycetidae</taxon>
        <taxon>Glomerellales</taxon>
        <taxon>Glomerellaceae</taxon>
        <taxon>Colletotrichum</taxon>
        <taxon>Colletotrichum destructivum species complex</taxon>
    </lineage>
</organism>
<dbReference type="GeneID" id="28865239"/>
<dbReference type="Pfam" id="PF00082">
    <property type="entry name" value="Peptidase_S8"/>
    <property type="match status" value="1"/>
</dbReference>
<feature type="domain" description="Peptidase S8/S53" evidence="10">
    <location>
        <begin position="180"/>
        <end position="592"/>
    </location>
</feature>
<evidence type="ECO:0000256" key="6">
    <source>
        <dbReference type="PIRSR" id="PIRSR615500-1"/>
    </source>
</evidence>
<dbReference type="EMBL" id="LTAN01000004">
    <property type="protein sequence ID" value="OBR10465.1"/>
    <property type="molecule type" value="Genomic_DNA"/>
</dbReference>
<feature type="signal peptide" evidence="9">
    <location>
        <begin position="1"/>
        <end position="23"/>
    </location>
</feature>
<dbReference type="GO" id="GO:0016020">
    <property type="term" value="C:membrane"/>
    <property type="evidence" value="ECO:0007669"/>
    <property type="project" value="InterPro"/>
</dbReference>
<dbReference type="CDD" id="cd07489">
    <property type="entry name" value="Peptidases_S8_5"/>
    <property type="match status" value="1"/>
</dbReference>
<dbReference type="InterPro" id="IPR050131">
    <property type="entry name" value="Peptidase_S8_subtilisin-like"/>
</dbReference>
<dbReference type="Gene3D" id="3.40.50.200">
    <property type="entry name" value="Peptidase S8/S53 domain"/>
    <property type="match status" value="2"/>
</dbReference>
<gene>
    <name evidence="12" type="ORF">CH63R_06157</name>
</gene>
<evidence type="ECO:0000256" key="5">
    <source>
        <dbReference type="ARBA" id="ARBA00022825"/>
    </source>
</evidence>
<feature type="active site" description="Charge relay system" evidence="6 7">
    <location>
        <position position="555"/>
    </location>
</feature>
<dbReference type="GO" id="GO:0006508">
    <property type="term" value="P:proteolysis"/>
    <property type="evidence" value="ECO:0007669"/>
    <property type="project" value="UniProtKB-KW"/>
</dbReference>
<dbReference type="PROSITE" id="PS51892">
    <property type="entry name" value="SUBTILASE"/>
    <property type="match status" value="1"/>
</dbReference>
<evidence type="ECO:0000259" key="11">
    <source>
        <dbReference type="Pfam" id="PF06280"/>
    </source>
</evidence>
<sequence>MRVSPNAASLILGLLACTARVAAADAADAADAPDKDPFVRGAYIVELNGEQDPAALYDELRSDGLTVKPRLDLKYRLFNGASFSVDDDDDNGKPEVTAGKIAGNSNVKAVWPVRKIKMPRPEPSSVGRNGTSSSSAAAAAAAGDALLRSIKDRRDAAAKDTYSTHVMTQVDRLREAGFTGKGIRVGVVDTGVDYRHPALGGCFGEGCRVAYGWDFTGDDYFQSSEAPTPDADPLDLCQGHGTHVAGIIMAQENELGFTGAAPDVELGAYKVSGCAGYTTSEILVSAFYRAYEDGSDVISCSAGDDSGWAGDAAGIAVSRIAEAGVPVVVAAGNSGGLGVWAVASPASGKAVAGIGSVENTILPTLMTRGTFVNETDEFAFGWMDSYPAVEANVTLRLWVGGVNDTACEPLAEDVDLIDRIPLVSMDACSSDTQAENLLARGAKYILFYPSSESRLYTPYVYTEGIEGIGMVMPRQAKDWIAHADNVTISMGPPETSALFAESIGNGLTAGYTSPFSSYGPTWELDIKPQFTAPGGGILSTWTWDQGQYMVNPGTSMSTPFVAAVYALVGQVRGTLDQETLRSVIAATAQPKAWNDGTTVSDDLLAPVAQQGAGLVQAWDAAHATTILSSTGISFNDTDHFVAEHAFTVKNTAAEDVTYTLGHARAVTVYTFTPGTPQLVVARAPPPTADAWAEIAFDAGSLTVPAGGSAEVKFTAVAPTGLNATLLPVYSGYITLEGSNGETLSVPYLGVAGSMRDTPVLVPGIALDGVYLSSTDNHFLIPVAANRTFTIPRPGSSGSASYPKLVVTPTVGTTELHVELAAVGGVGNSTLKVTDHLGYPTLGPLPQSPVPHAHRFGYTWNFGGFLDDRTVVPEGTYKFIARAPRIFGDVAKDEDWDVVETVTFNLKYLA</sequence>
<evidence type="ECO:0000256" key="8">
    <source>
        <dbReference type="RuleBase" id="RU003355"/>
    </source>
</evidence>
<dbReference type="GO" id="GO:0004252">
    <property type="term" value="F:serine-type endopeptidase activity"/>
    <property type="evidence" value="ECO:0007669"/>
    <property type="project" value="UniProtKB-UniRule"/>
</dbReference>
<evidence type="ECO:0000256" key="4">
    <source>
        <dbReference type="ARBA" id="ARBA00022801"/>
    </source>
</evidence>
<evidence type="ECO:0000256" key="2">
    <source>
        <dbReference type="ARBA" id="ARBA00022670"/>
    </source>
</evidence>
<keyword evidence="5 7" id="KW-0720">Serine protease</keyword>
<dbReference type="PROSITE" id="PS51257">
    <property type="entry name" value="PROKAR_LIPOPROTEIN"/>
    <property type="match status" value="1"/>
</dbReference>
<dbReference type="InterPro" id="IPR000209">
    <property type="entry name" value="Peptidase_S8/S53_dom"/>
</dbReference>
<feature type="domain" description="C5a peptidase/Subtilisin-like protease SBT2-like Fn3-like" evidence="11">
    <location>
        <begin position="632"/>
        <end position="748"/>
    </location>
</feature>
<evidence type="ECO:0000313" key="13">
    <source>
        <dbReference type="Proteomes" id="UP000092177"/>
    </source>
</evidence>
<dbReference type="InterPro" id="IPR015500">
    <property type="entry name" value="Peptidase_S8_subtilisin-rel"/>
</dbReference>
<dbReference type="OrthoDB" id="10256524at2759"/>
<proteinExistence type="inferred from homology"/>
<evidence type="ECO:0000313" key="12">
    <source>
        <dbReference type="EMBL" id="OBR10465.1"/>
    </source>
</evidence>
<dbReference type="InterPro" id="IPR034187">
    <property type="entry name" value="Peptidases_S8_5"/>
</dbReference>
<dbReference type="InterPro" id="IPR010435">
    <property type="entry name" value="C5a/SBT2-like_Fn3"/>
</dbReference>
<feature type="active site" description="Charge relay system" evidence="6 7">
    <location>
        <position position="240"/>
    </location>
</feature>
<feature type="active site" description="Charge relay system" evidence="6 7">
    <location>
        <position position="189"/>
    </location>
</feature>
<feature type="chain" id="PRO_5008601599" evidence="9">
    <location>
        <begin position="24"/>
        <end position="909"/>
    </location>
</feature>
<comment type="caution">
    <text evidence="12">The sequence shown here is derived from an EMBL/GenBank/DDBJ whole genome shotgun (WGS) entry which is preliminary data.</text>
</comment>
<dbReference type="AlphaFoldDB" id="A0A1B7YEQ9"/>
<evidence type="ECO:0000259" key="10">
    <source>
        <dbReference type="Pfam" id="PF00082"/>
    </source>
</evidence>
<dbReference type="PRINTS" id="PR00723">
    <property type="entry name" value="SUBTILISIN"/>
</dbReference>
<dbReference type="InterPro" id="IPR023828">
    <property type="entry name" value="Peptidase_S8_Ser-AS"/>
</dbReference>
<dbReference type="PROSITE" id="PS00138">
    <property type="entry name" value="SUBTILASE_SER"/>
    <property type="match status" value="1"/>
</dbReference>
<dbReference type="SUPFAM" id="SSF52743">
    <property type="entry name" value="Subtilisin-like"/>
    <property type="match status" value="1"/>
</dbReference>
<dbReference type="InterPro" id="IPR036852">
    <property type="entry name" value="Peptidase_S8/S53_dom_sf"/>
</dbReference>
<keyword evidence="4 7" id="KW-0378">Hydrolase</keyword>
<name>A0A1B7YEQ9_COLHI</name>
<dbReference type="PROSITE" id="PS00136">
    <property type="entry name" value="SUBTILASE_ASP"/>
    <property type="match status" value="1"/>
</dbReference>
<dbReference type="KEGG" id="chig:CH63R_06157"/>
<dbReference type="Proteomes" id="UP000092177">
    <property type="component" value="Chromosome 4"/>
</dbReference>
<comment type="similarity">
    <text evidence="1 7 8">Belongs to the peptidase S8 family.</text>
</comment>
<keyword evidence="2 7" id="KW-0645">Protease</keyword>
<dbReference type="Pfam" id="PF06280">
    <property type="entry name" value="fn3_5"/>
    <property type="match status" value="1"/>
</dbReference>
<dbReference type="RefSeq" id="XP_018158982.1">
    <property type="nucleotide sequence ID" value="XM_018301132.1"/>
</dbReference>
<keyword evidence="13" id="KW-1185">Reference proteome</keyword>
<dbReference type="PANTHER" id="PTHR43806">
    <property type="entry name" value="PEPTIDASE S8"/>
    <property type="match status" value="1"/>
</dbReference>
<dbReference type="InterPro" id="IPR023827">
    <property type="entry name" value="Peptidase_S8_Asp-AS"/>
</dbReference>
<evidence type="ECO:0000256" key="1">
    <source>
        <dbReference type="ARBA" id="ARBA00011073"/>
    </source>
</evidence>